<sequence>MNSTIAASELALGELACARLIGQAAPCILIGGLGLGFTLKSVLKQTGPEAGVEVVELIPEVVEWNRKFLAHVNGTLLDDVRVRVSVEDVWEVLARAGREKYDALVMDIDNGPSAMVHKQNARLYSRTGLQRIAAALKPGGRAAFWSARADRIFAEHLARTGLRVEAVPAKMHANAKRCAYTVYVADK</sequence>
<comment type="caution">
    <text evidence="2">The sequence shown here is derived from an EMBL/GenBank/DDBJ whole genome shotgun (WGS) entry which is preliminary data.</text>
</comment>
<dbReference type="Proteomes" id="UP000003688">
    <property type="component" value="Unassembled WGS sequence"/>
</dbReference>
<dbReference type="SUPFAM" id="SSF53335">
    <property type="entry name" value="S-adenosyl-L-methionine-dependent methyltransferases"/>
    <property type="match status" value="1"/>
</dbReference>
<accession>B9XES8</accession>
<reference evidence="2 3" key="1">
    <citation type="journal article" date="2011" name="J. Bacteriol.">
        <title>Genome sequence of 'Pedosphaera parvula' Ellin514, an aerobic Verrucomicrobial isolate from pasture soil.</title>
        <authorList>
            <person name="Kant R."/>
            <person name="van Passel M.W."/>
            <person name="Sangwan P."/>
            <person name="Palva A."/>
            <person name="Lucas S."/>
            <person name="Copeland A."/>
            <person name="Lapidus A."/>
            <person name="Glavina Del Rio T."/>
            <person name="Dalin E."/>
            <person name="Tice H."/>
            <person name="Bruce D."/>
            <person name="Goodwin L."/>
            <person name="Pitluck S."/>
            <person name="Chertkov O."/>
            <person name="Larimer F.W."/>
            <person name="Land M.L."/>
            <person name="Hauser L."/>
            <person name="Brettin T.S."/>
            <person name="Detter J.C."/>
            <person name="Han S."/>
            <person name="de Vos W.M."/>
            <person name="Janssen P.H."/>
            <person name="Smidt H."/>
        </authorList>
    </citation>
    <scope>NUCLEOTIDE SEQUENCE [LARGE SCALE GENOMIC DNA]</scope>
    <source>
        <strain evidence="2 3">Ellin514</strain>
    </source>
</reference>
<evidence type="ECO:0000313" key="2">
    <source>
        <dbReference type="EMBL" id="EEF61792.1"/>
    </source>
</evidence>
<keyword evidence="1" id="KW-0620">Polyamine biosynthesis</keyword>
<dbReference type="STRING" id="320771.Cflav_PD4832"/>
<dbReference type="PANTHER" id="PTHR43317:SF3">
    <property type="entry name" value="BLR2883 PROTEIN"/>
    <property type="match status" value="1"/>
</dbReference>
<dbReference type="EMBL" id="ABOX02000008">
    <property type="protein sequence ID" value="EEF61792.1"/>
    <property type="molecule type" value="Genomic_DNA"/>
</dbReference>
<dbReference type="Gene3D" id="3.40.50.150">
    <property type="entry name" value="Vaccinia Virus protein VP39"/>
    <property type="match status" value="1"/>
</dbReference>
<dbReference type="InterPro" id="IPR029063">
    <property type="entry name" value="SAM-dependent_MTases_sf"/>
</dbReference>
<dbReference type="AlphaFoldDB" id="B9XES8"/>
<evidence type="ECO:0000256" key="1">
    <source>
        <dbReference type="ARBA" id="ARBA00023115"/>
    </source>
</evidence>
<dbReference type="GO" id="GO:0006596">
    <property type="term" value="P:polyamine biosynthetic process"/>
    <property type="evidence" value="ECO:0007669"/>
    <property type="project" value="UniProtKB-KW"/>
</dbReference>
<keyword evidence="3" id="KW-1185">Reference proteome</keyword>
<name>B9XES8_PEDPL</name>
<gene>
    <name evidence="2" type="ORF">Cflav_PD4832</name>
</gene>
<dbReference type="Pfam" id="PF01564">
    <property type="entry name" value="Spermine_synth"/>
    <property type="match status" value="1"/>
</dbReference>
<protein>
    <submittedName>
        <fullName evidence="2">Spermidine synthase</fullName>
    </submittedName>
</protein>
<evidence type="ECO:0000313" key="3">
    <source>
        <dbReference type="Proteomes" id="UP000003688"/>
    </source>
</evidence>
<organism evidence="2 3">
    <name type="scientific">Pedosphaera parvula (strain Ellin514)</name>
    <dbReference type="NCBI Taxonomy" id="320771"/>
    <lineage>
        <taxon>Bacteria</taxon>
        <taxon>Pseudomonadati</taxon>
        <taxon>Verrucomicrobiota</taxon>
        <taxon>Pedosphaerae</taxon>
        <taxon>Pedosphaerales</taxon>
        <taxon>Pedosphaeraceae</taxon>
        <taxon>Pedosphaera</taxon>
    </lineage>
</organism>
<dbReference type="PANTHER" id="PTHR43317">
    <property type="entry name" value="THERMOSPERMINE SYNTHASE ACAULIS5"/>
    <property type="match status" value="1"/>
</dbReference>
<proteinExistence type="predicted"/>